<keyword evidence="2" id="KW-1185">Reference proteome</keyword>
<organism evidence="1 2">
    <name type="scientific">Solirubrobacter ginsenosidimutans</name>
    <dbReference type="NCBI Taxonomy" id="490573"/>
    <lineage>
        <taxon>Bacteria</taxon>
        <taxon>Bacillati</taxon>
        <taxon>Actinomycetota</taxon>
        <taxon>Thermoleophilia</taxon>
        <taxon>Solirubrobacterales</taxon>
        <taxon>Solirubrobacteraceae</taxon>
        <taxon>Solirubrobacter</taxon>
    </lineage>
</organism>
<comment type="caution">
    <text evidence="1">The sequence shown here is derived from an EMBL/GenBank/DDBJ whole genome shotgun (WGS) entry which is preliminary data.</text>
</comment>
<gene>
    <name evidence="1" type="ORF">OM076_09885</name>
</gene>
<proteinExistence type="predicted"/>
<dbReference type="EMBL" id="JAPDOD010000006">
    <property type="protein sequence ID" value="MDA0160573.1"/>
    <property type="molecule type" value="Genomic_DNA"/>
</dbReference>
<accession>A0A9X3S4E9</accession>
<dbReference type="RefSeq" id="WP_270039492.1">
    <property type="nucleotide sequence ID" value="NZ_JAPDOD010000006.1"/>
</dbReference>
<dbReference type="AlphaFoldDB" id="A0A9X3S4E9"/>
<protein>
    <submittedName>
        <fullName evidence="1">Uncharacterized protein</fullName>
    </submittedName>
</protein>
<evidence type="ECO:0000313" key="1">
    <source>
        <dbReference type="EMBL" id="MDA0160573.1"/>
    </source>
</evidence>
<name>A0A9X3S4E9_9ACTN</name>
<reference evidence="1" key="1">
    <citation type="submission" date="2022-10" db="EMBL/GenBank/DDBJ databases">
        <title>The WGS of Solirubrobacter ginsenosidimutans DSM 21036.</title>
        <authorList>
            <person name="Jiang Z."/>
        </authorList>
    </citation>
    <scope>NUCLEOTIDE SEQUENCE</scope>
    <source>
        <strain evidence="1">DSM 21036</strain>
    </source>
</reference>
<sequence>MLIKPEADDRRRRHAHTACVLAEREAGRLPFRDEVEPRRPGPIRRALERWKSRGEA</sequence>
<evidence type="ECO:0000313" key="2">
    <source>
        <dbReference type="Proteomes" id="UP001149140"/>
    </source>
</evidence>
<dbReference type="Proteomes" id="UP001149140">
    <property type="component" value="Unassembled WGS sequence"/>
</dbReference>